<dbReference type="AlphaFoldDB" id="A0A0G1DL95"/>
<accession>A0A0G1DL95</accession>
<organism evidence="2 3">
    <name type="scientific">Candidatus Gottesmanbacteria bacterium GW2011_GWA2_43_14</name>
    <dbReference type="NCBI Taxonomy" id="1618443"/>
    <lineage>
        <taxon>Bacteria</taxon>
        <taxon>Candidatus Gottesmaniibacteriota</taxon>
    </lineage>
</organism>
<dbReference type="STRING" id="1618443.UV73_C0001G0126"/>
<dbReference type="SUPFAM" id="SSF53335">
    <property type="entry name" value="S-adenosyl-L-methionine-dependent methyltransferases"/>
    <property type="match status" value="1"/>
</dbReference>
<protein>
    <submittedName>
        <fullName evidence="2">Glycosyl transferase family protein</fullName>
    </submittedName>
</protein>
<gene>
    <name evidence="2" type="ORF">UV73_C0001G0126</name>
</gene>
<dbReference type="EMBL" id="LCFP01000001">
    <property type="protein sequence ID" value="KKS98605.1"/>
    <property type="molecule type" value="Genomic_DNA"/>
</dbReference>
<evidence type="ECO:0000259" key="1">
    <source>
        <dbReference type="Pfam" id="PF08241"/>
    </source>
</evidence>
<dbReference type="Pfam" id="PF08241">
    <property type="entry name" value="Methyltransf_11"/>
    <property type="match status" value="1"/>
</dbReference>
<dbReference type="GO" id="GO:0008757">
    <property type="term" value="F:S-adenosylmethionine-dependent methyltransferase activity"/>
    <property type="evidence" value="ECO:0007669"/>
    <property type="project" value="InterPro"/>
</dbReference>
<dbReference type="Gene3D" id="3.40.50.150">
    <property type="entry name" value="Vaccinia Virus protein VP39"/>
    <property type="match status" value="1"/>
</dbReference>
<dbReference type="InterPro" id="IPR013216">
    <property type="entry name" value="Methyltransf_11"/>
</dbReference>
<name>A0A0G1DL95_9BACT</name>
<dbReference type="InterPro" id="IPR029063">
    <property type="entry name" value="SAM-dependent_MTases_sf"/>
</dbReference>
<reference evidence="2 3" key="1">
    <citation type="journal article" date="2015" name="Nature">
        <title>rRNA introns, odd ribosomes, and small enigmatic genomes across a large radiation of phyla.</title>
        <authorList>
            <person name="Brown C.T."/>
            <person name="Hug L.A."/>
            <person name="Thomas B.C."/>
            <person name="Sharon I."/>
            <person name="Castelle C.J."/>
            <person name="Singh A."/>
            <person name="Wilkins M.J."/>
            <person name="Williams K.H."/>
            <person name="Banfield J.F."/>
        </authorList>
    </citation>
    <scope>NUCLEOTIDE SEQUENCE [LARGE SCALE GENOMIC DNA]</scope>
</reference>
<dbReference type="CDD" id="cd02440">
    <property type="entry name" value="AdoMet_MTases"/>
    <property type="match status" value="1"/>
</dbReference>
<proteinExistence type="predicted"/>
<evidence type="ECO:0000313" key="3">
    <source>
        <dbReference type="Proteomes" id="UP000034894"/>
    </source>
</evidence>
<feature type="domain" description="Methyltransferase type 11" evidence="1">
    <location>
        <begin position="44"/>
        <end position="135"/>
    </location>
</feature>
<comment type="caution">
    <text evidence="2">The sequence shown here is derived from an EMBL/GenBank/DDBJ whole genome shotgun (WGS) entry which is preliminary data.</text>
</comment>
<dbReference type="Proteomes" id="UP000034894">
    <property type="component" value="Unassembled WGS sequence"/>
</dbReference>
<sequence length="220" mass="25846">MMLDVKRLYDTRFTSFERIRKNRLWKILCQDFLQQYVKKKDTVLDIGAGNCEFINNISCGKKIALDVNRDLAKIADRGISVKIAPVKNLKKLFLPNTLDIIFMSNFLEHMDSKEDVFRLLLEAHQILKKGGRLLIMQPDINLVGGEYWDFFDHKVPLTFLSLSEVLHSLGFRIHDYRYPFLPYTTKAKYLPLWPPLLTIYLKLKPLQKIFGKQFFLCAQK</sequence>
<keyword evidence="2" id="KW-0808">Transferase</keyword>
<evidence type="ECO:0000313" key="2">
    <source>
        <dbReference type="EMBL" id="KKS98605.1"/>
    </source>
</evidence>